<dbReference type="InterPro" id="IPR020846">
    <property type="entry name" value="MFS_dom"/>
</dbReference>
<sequence>MIKVTRNLFILLCGIGISNVGSWIYHIALNLIILDRTGSALAVIGLYLLKPLAILFTNGWSGSLIDRMNKRRLMIGLILFEASVIFCLPFIESIWILYGFVLVINMASSVFHPTSMTYITKLIPRNERKRFNAVRSLVDSGAFVIGPAIAGLLFMIGTPIDAIFINAAAVLVAGGLFYLLPDVERDKMTRRASGNFSLATLQEDWRAVYHFSRRSSYVMIIYSFFSAVTVMTWGVDSLEAAFAKEVLLLTNTEYGFLVSVAGAGILLGAIINTLVARMLSDSWLMGMGAIVLSCGYLVFTLSSSFTLASIGCFVLSFSLAFMNTGFYTFYQNNVPVDVMGRIGSLYSFVEALFTILVMLGCGVIAELISIRFSVVTGSVVMLCFAIGLLIYESLPSKRKTSQSDSVLDSLDV</sequence>
<dbReference type="Proteomes" id="UP001226720">
    <property type="component" value="Unassembled WGS sequence"/>
</dbReference>
<evidence type="ECO:0000313" key="10">
    <source>
        <dbReference type="Proteomes" id="UP001226720"/>
    </source>
</evidence>
<evidence type="ECO:0000259" key="8">
    <source>
        <dbReference type="PROSITE" id="PS50850"/>
    </source>
</evidence>
<feature type="transmembrane region" description="Helical" evidence="7">
    <location>
        <begin position="137"/>
        <end position="156"/>
    </location>
</feature>
<dbReference type="Gene3D" id="1.20.1250.20">
    <property type="entry name" value="MFS general substrate transporter like domains"/>
    <property type="match status" value="1"/>
</dbReference>
<gene>
    <name evidence="9" type="ORF">QO000_002778</name>
</gene>
<evidence type="ECO:0000313" key="9">
    <source>
        <dbReference type="EMBL" id="MDQ0483794.1"/>
    </source>
</evidence>
<dbReference type="SUPFAM" id="SSF103473">
    <property type="entry name" value="MFS general substrate transporter"/>
    <property type="match status" value="1"/>
</dbReference>
<dbReference type="InterPro" id="IPR011701">
    <property type="entry name" value="MFS"/>
</dbReference>
<evidence type="ECO:0000256" key="3">
    <source>
        <dbReference type="ARBA" id="ARBA00022475"/>
    </source>
</evidence>
<feature type="transmembrane region" description="Helical" evidence="7">
    <location>
        <begin position="342"/>
        <end position="365"/>
    </location>
</feature>
<feature type="transmembrane region" description="Helical" evidence="7">
    <location>
        <begin position="371"/>
        <end position="391"/>
    </location>
</feature>
<dbReference type="CDD" id="cd06173">
    <property type="entry name" value="MFS_MefA_like"/>
    <property type="match status" value="1"/>
</dbReference>
<dbReference type="PANTHER" id="PTHR43266">
    <property type="entry name" value="MACROLIDE-EFFLUX PROTEIN"/>
    <property type="match status" value="1"/>
</dbReference>
<name>A0ABU0K3D2_9BACL</name>
<feature type="transmembrane region" description="Helical" evidence="7">
    <location>
        <begin position="282"/>
        <end position="299"/>
    </location>
</feature>
<dbReference type="GeneID" id="301327233"/>
<feature type="transmembrane region" description="Helical" evidence="7">
    <location>
        <begin position="97"/>
        <end position="116"/>
    </location>
</feature>
<dbReference type="PANTHER" id="PTHR43266:SF2">
    <property type="entry name" value="MAJOR FACILITATOR SUPERFAMILY (MFS) PROFILE DOMAIN-CONTAINING PROTEIN"/>
    <property type="match status" value="1"/>
</dbReference>
<feature type="transmembrane region" description="Helical" evidence="7">
    <location>
        <begin position="254"/>
        <end position="275"/>
    </location>
</feature>
<feature type="domain" description="Major facilitator superfamily (MFS) profile" evidence="8">
    <location>
        <begin position="7"/>
        <end position="399"/>
    </location>
</feature>
<dbReference type="RefSeq" id="WP_301551693.1">
    <property type="nucleotide sequence ID" value="NZ_JAQRMZ010000004.1"/>
</dbReference>
<evidence type="ECO:0000256" key="4">
    <source>
        <dbReference type="ARBA" id="ARBA00022692"/>
    </source>
</evidence>
<evidence type="ECO:0000256" key="7">
    <source>
        <dbReference type="SAM" id="Phobius"/>
    </source>
</evidence>
<protein>
    <submittedName>
        <fullName evidence="9">MFS family permease</fullName>
    </submittedName>
</protein>
<feature type="transmembrane region" description="Helical" evidence="7">
    <location>
        <begin position="162"/>
        <end position="181"/>
    </location>
</feature>
<dbReference type="Pfam" id="PF07690">
    <property type="entry name" value="MFS_1"/>
    <property type="match status" value="1"/>
</dbReference>
<accession>A0ABU0K3D2</accession>
<keyword evidence="5 7" id="KW-1133">Transmembrane helix</keyword>
<evidence type="ECO:0000256" key="5">
    <source>
        <dbReference type="ARBA" id="ARBA00022989"/>
    </source>
</evidence>
<keyword evidence="3" id="KW-1003">Cell membrane</keyword>
<feature type="transmembrane region" description="Helical" evidence="7">
    <location>
        <begin position="7"/>
        <end position="28"/>
    </location>
</feature>
<reference evidence="9" key="1">
    <citation type="submission" date="2023-07" db="EMBL/GenBank/DDBJ databases">
        <title>Genomic Encyclopedia of Type Strains, Phase IV (KMG-IV): sequencing the most valuable type-strain genomes for metagenomic binning, comparative biology and taxonomic classification.</title>
        <authorList>
            <person name="Goeker M."/>
        </authorList>
    </citation>
    <scope>NUCLEOTIDE SEQUENCE [LARGE SCALE GENOMIC DNA]</scope>
    <source>
        <strain evidence="9">JSM 076093</strain>
    </source>
</reference>
<feature type="transmembrane region" description="Helical" evidence="7">
    <location>
        <begin position="40"/>
        <end position="61"/>
    </location>
</feature>
<dbReference type="PROSITE" id="PS50850">
    <property type="entry name" value="MFS"/>
    <property type="match status" value="1"/>
</dbReference>
<feature type="transmembrane region" description="Helical" evidence="7">
    <location>
        <begin position="216"/>
        <end position="234"/>
    </location>
</feature>
<dbReference type="EMBL" id="JAUSWM010000005">
    <property type="protein sequence ID" value="MDQ0483794.1"/>
    <property type="molecule type" value="Genomic_DNA"/>
</dbReference>
<evidence type="ECO:0000256" key="1">
    <source>
        <dbReference type="ARBA" id="ARBA00004651"/>
    </source>
</evidence>
<keyword evidence="10" id="KW-1185">Reference proteome</keyword>
<dbReference type="InterPro" id="IPR036259">
    <property type="entry name" value="MFS_trans_sf"/>
</dbReference>
<organism evidence="9 10">
    <name type="scientific">Guptibacillus hwajinpoensis</name>
    <dbReference type="NCBI Taxonomy" id="208199"/>
    <lineage>
        <taxon>Bacteria</taxon>
        <taxon>Bacillati</taxon>
        <taxon>Bacillota</taxon>
        <taxon>Bacilli</taxon>
        <taxon>Bacillales</taxon>
        <taxon>Guptibacillaceae</taxon>
        <taxon>Guptibacillus</taxon>
    </lineage>
</organism>
<keyword evidence="4 7" id="KW-0812">Transmembrane</keyword>
<feature type="transmembrane region" description="Helical" evidence="7">
    <location>
        <begin position="73"/>
        <end position="91"/>
    </location>
</feature>
<comment type="caution">
    <text evidence="9">The sequence shown here is derived from an EMBL/GenBank/DDBJ whole genome shotgun (WGS) entry which is preliminary data.</text>
</comment>
<keyword evidence="2" id="KW-0813">Transport</keyword>
<evidence type="ECO:0000256" key="6">
    <source>
        <dbReference type="ARBA" id="ARBA00023136"/>
    </source>
</evidence>
<comment type="subcellular location">
    <subcellularLocation>
        <location evidence="1">Cell membrane</location>
        <topology evidence="1">Multi-pass membrane protein</topology>
    </subcellularLocation>
</comment>
<keyword evidence="6 7" id="KW-0472">Membrane</keyword>
<proteinExistence type="predicted"/>
<feature type="transmembrane region" description="Helical" evidence="7">
    <location>
        <begin position="305"/>
        <end position="330"/>
    </location>
</feature>
<evidence type="ECO:0000256" key="2">
    <source>
        <dbReference type="ARBA" id="ARBA00022448"/>
    </source>
</evidence>